<reference evidence="2" key="1">
    <citation type="submission" date="2020-05" db="EMBL/GenBank/DDBJ databases">
        <authorList>
            <person name="Chiriac C."/>
            <person name="Salcher M."/>
            <person name="Ghai R."/>
            <person name="Kavagutti S V."/>
        </authorList>
    </citation>
    <scope>NUCLEOTIDE SEQUENCE</scope>
</reference>
<dbReference type="EMBL" id="CAFBOZ010000301">
    <property type="protein sequence ID" value="CAB5021852.1"/>
    <property type="molecule type" value="Genomic_DNA"/>
</dbReference>
<dbReference type="AlphaFoldDB" id="A0A6J7R3C3"/>
<feature type="region of interest" description="Disordered" evidence="1">
    <location>
        <begin position="51"/>
        <end position="97"/>
    </location>
</feature>
<feature type="compositionally biased region" description="Polar residues" evidence="1">
    <location>
        <begin position="54"/>
        <end position="76"/>
    </location>
</feature>
<organism evidence="2">
    <name type="scientific">freshwater metagenome</name>
    <dbReference type="NCBI Taxonomy" id="449393"/>
    <lineage>
        <taxon>unclassified sequences</taxon>
        <taxon>metagenomes</taxon>
        <taxon>ecological metagenomes</taxon>
    </lineage>
</organism>
<feature type="region of interest" description="Disordered" evidence="1">
    <location>
        <begin position="265"/>
        <end position="288"/>
    </location>
</feature>
<accession>A0A6J7R3C3</accession>
<evidence type="ECO:0000313" key="2">
    <source>
        <dbReference type="EMBL" id="CAB5021852.1"/>
    </source>
</evidence>
<evidence type="ECO:0000256" key="1">
    <source>
        <dbReference type="SAM" id="MobiDB-lite"/>
    </source>
</evidence>
<protein>
    <submittedName>
        <fullName evidence="2">Unannotated protein</fullName>
    </submittedName>
</protein>
<gene>
    <name evidence="2" type="ORF">UFOPK3992_01758</name>
</gene>
<sequence length="288" mass="31464">MKSASFTFLVLMPASTTLYSVSSSAPWARYDFSRRPVVPYTPIPTGIRPCDWPGSQSMSQSRAPCSIGTYSSQPRSPTYEMREASTRRGPISTMRQVPNPKPSWLMSALVSDCTMSRARGPQIPNVVMVDVWSTTCAVPSAGHWSRNHLRSAMPWTPPETTRKCSSPSRMMVRSLLNPPFGLSTGVYTTLPTATSIWRIAVRCTTSRAAGPTTSKIAKAVRSTRPAVSRICRCSALMMGDHQRASHSAVRGITASPNFSTRPALLSYQKGRSQPTVSKNSAPRAFSRS</sequence>
<feature type="compositionally biased region" description="Polar residues" evidence="1">
    <location>
        <begin position="269"/>
        <end position="280"/>
    </location>
</feature>
<name>A0A6J7R3C3_9ZZZZ</name>
<proteinExistence type="predicted"/>